<name>A0A0D2E6W3_9EURO</name>
<dbReference type="OrthoDB" id="20729at2759"/>
<evidence type="ECO:0000256" key="2">
    <source>
        <dbReference type="ARBA" id="ARBA00023242"/>
    </source>
</evidence>
<sequence length="309" mass="35247">MMFNWHDFDVVFQAKPDYSFDNKTVEGINKHRREAGELFFDRIWRSIGLTRPSRNNYPPRTNQDLRNIWSKIVQSSAPDEQKLALLFYLLRDCRHLSNADSNFARRTYLPQKYQLLVAGLWELDHGQFARALEHLTDPSLTPTFADDILFTLLQHPKCDRALASAYYIAVSPPLKDPKTLGAYFSLLLRNNMVEAYYFAKRQDHLQHKKLFEELIVTMHQEDPSPDHAQRAAIVVGLPLTSEEDGWFEECLLNGAGSKLPGAKDSVIARRIALGRSTSDISSLNRLGGEDIDGVNWDYVKTGISGTVPH</sequence>
<evidence type="ECO:0000313" key="4">
    <source>
        <dbReference type="EMBL" id="KIW43514.1"/>
    </source>
</evidence>
<dbReference type="AlphaFoldDB" id="A0A0D2E6W3"/>
<protein>
    <recommendedName>
        <fullName evidence="3">ELYS-like domain-containing protein</fullName>
    </recommendedName>
</protein>
<dbReference type="Pfam" id="PF13934">
    <property type="entry name" value="ELYS"/>
    <property type="match status" value="1"/>
</dbReference>
<dbReference type="Proteomes" id="UP000053342">
    <property type="component" value="Unassembled WGS sequence"/>
</dbReference>
<dbReference type="InterPro" id="IPR025151">
    <property type="entry name" value="ELYS_dom"/>
</dbReference>
<keyword evidence="2" id="KW-0539">Nucleus</keyword>
<reference evidence="4 5" key="1">
    <citation type="submission" date="2015-01" db="EMBL/GenBank/DDBJ databases">
        <title>The Genome Sequence of Exophiala oligosperma CBS72588.</title>
        <authorList>
            <consortium name="The Broad Institute Genomics Platform"/>
            <person name="Cuomo C."/>
            <person name="de Hoog S."/>
            <person name="Gorbushina A."/>
            <person name="Stielow B."/>
            <person name="Teixiera M."/>
            <person name="Abouelleil A."/>
            <person name="Chapman S.B."/>
            <person name="Priest M."/>
            <person name="Young S.K."/>
            <person name="Wortman J."/>
            <person name="Nusbaum C."/>
            <person name="Birren B."/>
        </authorList>
    </citation>
    <scope>NUCLEOTIDE SEQUENCE [LARGE SCALE GENOMIC DNA]</scope>
    <source>
        <strain evidence="4 5">CBS 72588</strain>
    </source>
</reference>
<dbReference type="RefSeq" id="XP_016263730.1">
    <property type="nucleotide sequence ID" value="XM_016405524.1"/>
</dbReference>
<evidence type="ECO:0000259" key="3">
    <source>
        <dbReference type="Pfam" id="PF13934"/>
    </source>
</evidence>
<dbReference type="VEuPathDB" id="FungiDB:PV06_04609"/>
<organism evidence="4 5">
    <name type="scientific">Exophiala oligosperma</name>
    <dbReference type="NCBI Taxonomy" id="215243"/>
    <lineage>
        <taxon>Eukaryota</taxon>
        <taxon>Fungi</taxon>
        <taxon>Dikarya</taxon>
        <taxon>Ascomycota</taxon>
        <taxon>Pezizomycotina</taxon>
        <taxon>Eurotiomycetes</taxon>
        <taxon>Chaetothyriomycetidae</taxon>
        <taxon>Chaetothyriales</taxon>
        <taxon>Herpotrichiellaceae</taxon>
        <taxon>Exophiala</taxon>
    </lineage>
</organism>
<keyword evidence="5" id="KW-1185">Reference proteome</keyword>
<accession>A0A0D2E6W3</accession>
<dbReference type="STRING" id="215243.A0A0D2E6W3"/>
<feature type="domain" description="ELYS-like" evidence="3">
    <location>
        <begin position="38"/>
        <end position="253"/>
    </location>
</feature>
<proteinExistence type="predicted"/>
<gene>
    <name evidence="4" type="ORF">PV06_04609</name>
</gene>
<dbReference type="HOGENOM" id="CLU_070360_0_0_1"/>
<dbReference type="GO" id="GO:0005634">
    <property type="term" value="C:nucleus"/>
    <property type="evidence" value="ECO:0007669"/>
    <property type="project" value="UniProtKB-SubCell"/>
</dbReference>
<dbReference type="EMBL" id="KN847335">
    <property type="protein sequence ID" value="KIW43514.1"/>
    <property type="molecule type" value="Genomic_DNA"/>
</dbReference>
<dbReference type="GeneID" id="27356683"/>
<evidence type="ECO:0000313" key="5">
    <source>
        <dbReference type="Proteomes" id="UP000053342"/>
    </source>
</evidence>
<comment type="subcellular location">
    <subcellularLocation>
        <location evidence="1">Nucleus</location>
    </subcellularLocation>
</comment>
<evidence type="ECO:0000256" key="1">
    <source>
        <dbReference type="ARBA" id="ARBA00004123"/>
    </source>
</evidence>